<feature type="compositionally biased region" description="Low complexity" evidence="2">
    <location>
        <begin position="46"/>
        <end position="55"/>
    </location>
</feature>
<organism evidence="6 7">
    <name type="scientific">Microbulbifer epialgicus</name>
    <dbReference type="NCBI Taxonomy" id="393907"/>
    <lineage>
        <taxon>Bacteria</taxon>
        <taxon>Pseudomonadati</taxon>
        <taxon>Pseudomonadota</taxon>
        <taxon>Gammaproteobacteria</taxon>
        <taxon>Cellvibrionales</taxon>
        <taxon>Microbulbiferaceae</taxon>
        <taxon>Microbulbifer</taxon>
    </lineage>
</organism>
<dbReference type="Gene3D" id="2.180.10.10">
    <property type="entry name" value="RHS repeat-associated core"/>
    <property type="match status" value="3"/>
</dbReference>
<evidence type="ECO:0000256" key="1">
    <source>
        <dbReference type="ARBA" id="ARBA00022737"/>
    </source>
</evidence>
<dbReference type="Pfam" id="PF05593">
    <property type="entry name" value="RHS_repeat"/>
    <property type="match status" value="1"/>
</dbReference>
<dbReference type="InterPro" id="IPR056823">
    <property type="entry name" value="TEN-like_YD-shell"/>
</dbReference>
<sequence>MTSWGNLRTAFVGLCASFLLHAASAHDFGGSSAGDPPPGPPEPPSCERSSGQCCNSGGGSGNGDGGAGGSEDGAVGDPIHAFDGSFYLNDTDLEVGSYYPIRLVRRFDSRSQFDSAIGYGWAFDHDRRLFEYPDGSALIRSGCGRRNTFVFTGGAYVTPRDAPQGTLTEHADGSYTFEYANGNRDKFDADGRLVSIFNKKGQSHQLTYDERGRLPLVGTSPNSVDPDNPMVVAYQPRLTRIEERGADGGLTGAAVDFYYNEDTGRLTHVIASDGRRIDYSHDELNGATRGNLLEVSGLDSYQHSFKYEDAADANRITGLQRGVEGAWVTNTYDSDGRVIKQIEGQNTIELDYVETGTTQITETVKTISGEVLDIRNSTFIFDEAGYLVQRNDPLGNEYRQVYNDAKDRIRTEYWEKQGDDLILLTATDYTYNGQAQKTSENTTLASGEVITRSWAYDHGWMTSEETVSSKEPGKVFRTEYTFIRDAQNQPINIASVRQRKDDNSYAITTYTYCNGEANCPDSALIRQVDGPRTDVQDIVTYSYYDTTDFSGCDNGGNCYRKGDLKRIINALGHSQEFLTYNVEGSATQTRDANGLVTTYSYHPRGWLLEKRVLGADSDSSEDDLVTTYEYDSRGNVTKVSESNGNIQLFSYDARNRRIEKEDAEGNKTKYTLDSQGNKLVEETYDGEGNLKSSLSQSFDELNRTKQILIAQQQTTNFSYDAMDRMILSTDANGINTQLSYDGLGRLIQVIKDSNSLAVSTQFGYDALGRKTEVIDPRGNSTRYEYDLAGNLTKLISPDTGISSHTYDPSGNLISSTDARNIVRNFTYDILNRLTGISYPDNPSENVTFTYDDTSDGNNGVGRLTGYSNDAGSSMLTYDTLGRITQQDDAIASWNFRTLYSYDSEGRVSSITYPSGRIVRYSRDTFGRISAITSQESAEAIAQTIVSNVQYDSLMGISSMEYGNGITQSYSYDQAGRLQAINATGIGDIQSQVYSYDQVNNVTRIVDNLEADKTRSFTYDNLRRLTDENYLERKSSYQYDPVGNRTQQTSTELDQTTEVTSYNYEGGSNRLTEKAGKAWVIDAVGNTISHSDAAYQYTYNHANRLRTYRENGALLGTYYYNALGQRVRTDKDEDSLLHYNLNGQYLSETNINADGNTIKSQVDYIYLGDMPVAQAEIHYSEGDVSSSTITYLHSDHLNTPRIGTNDNTVVWRWDSDAFGHLEPNMDPDGDLKLIEVNLRFPGQIKGREAPHYYNYFRDYDPNNGRYLQSDPIGLNGGLNTFAYVEGNPLSFIDPKGLSVKRLGDLYGDMINPFAPGCEEPIWSGGYIVGWKPCEKPDDPGCSGDDKQKDGWDDYKKNVEKFNDALQKDFPDPSPAIEDALKELQTAFDEVDRKSEENMKECGEAIIEWCARLKGTNTLSKNAFGMAACIISVGSVHPHCDPGATEEERERWRKPN</sequence>
<dbReference type="InterPro" id="IPR006530">
    <property type="entry name" value="YD"/>
</dbReference>
<accession>A0ABV4P6H4</accession>
<dbReference type="PANTHER" id="PTHR32305:SF15">
    <property type="entry name" value="PROTEIN RHSA-RELATED"/>
    <property type="match status" value="1"/>
</dbReference>
<dbReference type="NCBIfam" id="TIGR03696">
    <property type="entry name" value="Rhs_assc_core"/>
    <property type="match status" value="1"/>
</dbReference>
<feature type="region of interest" description="Disordered" evidence="2">
    <location>
        <begin position="29"/>
        <end position="74"/>
    </location>
</feature>
<dbReference type="Pfam" id="PF25023">
    <property type="entry name" value="TEN_YD-shell"/>
    <property type="match status" value="1"/>
</dbReference>
<dbReference type="InterPro" id="IPR022385">
    <property type="entry name" value="Rhs_assc_core"/>
</dbReference>
<feature type="signal peptide" evidence="3">
    <location>
        <begin position="1"/>
        <end position="22"/>
    </location>
</feature>
<evidence type="ECO:0000259" key="5">
    <source>
        <dbReference type="Pfam" id="PF25023"/>
    </source>
</evidence>
<proteinExistence type="predicted"/>
<dbReference type="InterPro" id="IPR050708">
    <property type="entry name" value="T6SS_VgrG/RHS"/>
</dbReference>
<reference evidence="6 7" key="1">
    <citation type="submission" date="2024-08" db="EMBL/GenBank/DDBJ databases">
        <authorList>
            <person name="Ishaq N."/>
        </authorList>
    </citation>
    <scope>NUCLEOTIDE SEQUENCE [LARGE SCALE GENOMIC DNA]</scope>
    <source>
        <strain evidence="6 7">DSM 18651</strain>
    </source>
</reference>
<protein>
    <submittedName>
        <fullName evidence="6">RHS repeat-associated core domain-containing protein</fullName>
    </submittedName>
</protein>
<name>A0ABV4P6H4_9GAMM</name>
<keyword evidence="1" id="KW-0677">Repeat</keyword>
<comment type="caution">
    <text evidence="6">The sequence shown here is derived from an EMBL/GenBank/DDBJ whole genome shotgun (WGS) entry which is preliminary data.</text>
</comment>
<evidence type="ECO:0000256" key="2">
    <source>
        <dbReference type="SAM" id="MobiDB-lite"/>
    </source>
</evidence>
<feature type="compositionally biased region" description="Pro residues" evidence="2">
    <location>
        <begin position="35"/>
        <end position="44"/>
    </location>
</feature>
<keyword evidence="7" id="KW-1185">Reference proteome</keyword>
<evidence type="ECO:0000313" key="7">
    <source>
        <dbReference type="Proteomes" id="UP001569428"/>
    </source>
</evidence>
<feature type="domain" description="DUF6531" evidence="4">
    <location>
        <begin position="76"/>
        <end position="149"/>
    </location>
</feature>
<dbReference type="Proteomes" id="UP001569428">
    <property type="component" value="Unassembled WGS sequence"/>
</dbReference>
<feature type="compositionally biased region" description="Gly residues" evidence="2">
    <location>
        <begin position="56"/>
        <end position="71"/>
    </location>
</feature>
<keyword evidence="3" id="KW-0732">Signal</keyword>
<feature type="chain" id="PRO_5046948032" evidence="3">
    <location>
        <begin position="23"/>
        <end position="1454"/>
    </location>
</feature>
<evidence type="ECO:0000313" key="6">
    <source>
        <dbReference type="EMBL" id="MFA0813711.1"/>
    </source>
</evidence>
<dbReference type="Pfam" id="PF20148">
    <property type="entry name" value="DUF6531"/>
    <property type="match status" value="1"/>
</dbReference>
<dbReference type="InterPro" id="IPR045351">
    <property type="entry name" value="DUF6531"/>
</dbReference>
<evidence type="ECO:0000256" key="3">
    <source>
        <dbReference type="SAM" id="SignalP"/>
    </source>
</evidence>
<dbReference type="PANTHER" id="PTHR32305">
    <property type="match status" value="1"/>
</dbReference>
<evidence type="ECO:0000259" key="4">
    <source>
        <dbReference type="Pfam" id="PF20148"/>
    </source>
</evidence>
<gene>
    <name evidence="6" type="ORF">ACCI49_22755</name>
</gene>
<feature type="domain" description="Teneurin-like YD-shell" evidence="5">
    <location>
        <begin position="690"/>
        <end position="851"/>
    </location>
</feature>
<dbReference type="NCBIfam" id="TIGR01643">
    <property type="entry name" value="YD_repeat_2x"/>
    <property type="match status" value="7"/>
</dbReference>
<dbReference type="InterPro" id="IPR031325">
    <property type="entry name" value="RHS_repeat"/>
</dbReference>
<dbReference type="EMBL" id="JBGMEK010000127">
    <property type="protein sequence ID" value="MFA0813711.1"/>
    <property type="molecule type" value="Genomic_DNA"/>
</dbReference>
<dbReference type="RefSeq" id="WP_371841520.1">
    <property type="nucleotide sequence ID" value="NZ_JBGMEK010000127.1"/>
</dbReference>
<dbReference type="PRINTS" id="PR00394">
    <property type="entry name" value="RHSPROTEIN"/>
</dbReference>